<dbReference type="AlphaFoldDB" id="A0A1H9WMA3"/>
<feature type="region of interest" description="Disordered" evidence="1">
    <location>
        <begin position="73"/>
        <end position="137"/>
    </location>
</feature>
<accession>A0A1H9WMA3</accession>
<organism evidence="3 4">
    <name type="scientific">Lentzea flaviverrucosa</name>
    <dbReference type="NCBI Taxonomy" id="200379"/>
    <lineage>
        <taxon>Bacteria</taxon>
        <taxon>Bacillati</taxon>
        <taxon>Actinomycetota</taxon>
        <taxon>Actinomycetes</taxon>
        <taxon>Pseudonocardiales</taxon>
        <taxon>Pseudonocardiaceae</taxon>
        <taxon>Lentzea</taxon>
    </lineage>
</organism>
<keyword evidence="2" id="KW-1133">Transmembrane helix</keyword>
<feature type="region of interest" description="Disordered" evidence="1">
    <location>
        <begin position="1"/>
        <end position="22"/>
    </location>
</feature>
<keyword evidence="4" id="KW-1185">Reference proteome</keyword>
<reference evidence="4" key="1">
    <citation type="submission" date="2016-10" db="EMBL/GenBank/DDBJ databases">
        <authorList>
            <person name="Varghese N."/>
            <person name="Submissions S."/>
        </authorList>
    </citation>
    <scope>NUCLEOTIDE SEQUENCE [LARGE SCALE GENOMIC DNA]</scope>
    <source>
        <strain evidence="4">CGMCC 4.578</strain>
    </source>
</reference>
<evidence type="ECO:0000256" key="2">
    <source>
        <dbReference type="SAM" id="Phobius"/>
    </source>
</evidence>
<evidence type="ECO:0000313" key="3">
    <source>
        <dbReference type="EMBL" id="SES34889.1"/>
    </source>
</evidence>
<protein>
    <submittedName>
        <fullName evidence="3">Uncharacterized protein</fullName>
    </submittedName>
</protein>
<dbReference type="EMBL" id="FOFT01000012">
    <property type="protein sequence ID" value="SES34889.1"/>
    <property type="molecule type" value="Genomic_DNA"/>
</dbReference>
<evidence type="ECO:0000256" key="1">
    <source>
        <dbReference type="SAM" id="MobiDB-lite"/>
    </source>
</evidence>
<feature type="transmembrane region" description="Helical" evidence="2">
    <location>
        <begin position="49"/>
        <end position="68"/>
    </location>
</feature>
<dbReference type="OrthoDB" id="5117757at2"/>
<gene>
    <name evidence="3" type="ORF">SAMN05216195_11237</name>
</gene>
<sequence length="252" mass="25969">MTDDDLRDRMRRADPAASLRPLPDDEARRLVAGAALDTPVMPRFSSRRLPVLVGAAAAIAVVAGVFVLTSGGSGQAPGAGVALPSSSQRGPETGVVNGSGLPDDGGGRPATSGQPQTVTSTPPGTAPPAPTSSEGRKTTVAVLTEGPADPDVRCRKPEAAVLAERAQMAFEATVLRLEGGVVTLQVHRAWIGEADLVEVRNATGAPVLAGFEPEIGRRYLVAASDLQVMGCGYSGLDEPGLRAVYDEAFPRR</sequence>
<proteinExistence type="predicted"/>
<dbReference type="Proteomes" id="UP000199028">
    <property type="component" value="Unassembled WGS sequence"/>
</dbReference>
<dbReference type="RefSeq" id="WP_090069244.1">
    <property type="nucleotide sequence ID" value="NZ_FOFT01000012.1"/>
</dbReference>
<feature type="compositionally biased region" description="Basic and acidic residues" evidence="1">
    <location>
        <begin position="1"/>
        <end position="14"/>
    </location>
</feature>
<keyword evidence="2" id="KW-0812">Transmembrane</keyword>
<name>A0A1H9WMA3_9PSEU</name>
<evidence type="ECO:0000313" key="4">
    <source>
        <dbReference type="Proteomes" id="UP000199028"/>
    </source>
</evidence>
<keyword evidence="2" id="KW-0472">Membrane</keyword>